<dbReference type="STRING" id="270498.CHK_0750"/>
<feature type="chain" id="PRO_5017943643" evidence="1">
    <location>
        <begin position="22"/>
        <end position="138"/>
    </location>
</feature>
<dbReference type="OrthoDB" id="2087454at2"/>
<dbReference type="EMBL" id="LAYJ01000068">
    <property type="protein sequence ID" value="KKI51584.1"/>
    <property type="molecule type" value="Genomic_DNA"/>
</dbReference>
<reference evidence="2 3" key="1">
    <citation type="submission" date="2015-04" db="EMBL/GenBank/DDBJ databases">
        <title>Draft genome sequence of bacteremic isolate Catabacter hongkongensis type strain HKU16T.</title>
        <authorList>
            <person name="Lau S.K."/>
            <person name="Teng J.L."/>
            <person name="Huang Y."/>
            <person name="Curreem S.O."/>
            <person name="Tsui S.K."/>
            <person name="Woo P.C."/>
        </authorList>
    </citation>
    <scope>NUCLEOTIDE SEQUENCE [LARGE SCALE GENOMIC DNA]</scope>
    <source>
        <strain evidence="2 3">HKU16</strain>
    </source>
</reference>
<dbReference type="AlphaFoldDB" id="A0A0M2NGC2"/>
<comment type="caution">
    <text evidence="2">The sequence shown here is derived from an EMBL/GenBank/DDBJ whole genome shotgun (WGS) entry which is preliminary data.</text>
</comment>
<sequence length="138" mass="15423">MKKFWLVFFIILLIVVCVACASSPVDQYANFIDDLDLFTRMQTAIGQIEEGGMSLYVKTDMNTLQKDLQTLQANDSNVLEIHAHFLNAVQALRDWTVYEDANDAEKAQAAYQEAKEQFDAGFLKYTELGEDGGASGGR</sequence>
<gene>
    <name evidence="2" type="ORF">CHK_0750</name>
</gene>
<dbReference type="RefSeq" id="WP_046442696.1">
    <property type="nucleotide sequence ID" value="NZ_CAUERS010000028.1"/>
</dbReference>
<evidence type="ECO:0000313" key="2">
    <source>
        <dbReference type="EMBL" id="KKI51584.1"/>
    </source>
</evidence>
<proteinExistence type="predicted"/>
<keyword evidence="1" id="KW-0732">Signal</keyword>
<accession>A0A0M2NGC2</accession>
<name>A0A0M2NGC2_9FIRM</name>
<dbReference type="Proteomes" id="UP000034076">
    <property type="component" value="Unassembled WGS sequence"/>
</dbReference>
<keyword evidence="3" id="KW-1185">Reference proteome</keyword>
<evidence type="ECO:0000256" key="1">
    <source>
        <dbReference type="SAM" id="SignalP"/>
    </source>
</evidence>
<evidence type="ECO:0000313" key="3">
    <source>
        <dbReference type="Proteomes" id="UP000034076"/>
    </source>
</evidence>
<feature type="signal peptide" evidence="1">
    <location>
        <begin position="1"/>
        <end position="21"/>
    </location>
</feature>
<organism evidence="2 3">
    <name type="scientific">Christensenella hongkongensis</name>
    <dbReference type="NCBI Taxonomy" id="270498"/>
    <lineage>
        <taxon>Bacteria</taxon>
        <taxon>Bacillati</taxon>
        <taxon>Bacillota</taxon>
        <taxon>Clostridia</taxon>
        <taxon>Christensenellales</taxon>
        <taxon>Christensenellaceae</taxon>
        <taxon>Christensenella</taxon>
    </lineage>
</organism>
<protein>
    <submittedName>
        <fullName evidence="2">Uncharacterized protein</fullName>
    </submittedName>
</protein>